<comment type="caution">
    <text evidence="2">The sequence shown here is derived from an EMBL/GenBank/DDBJ whole genome shotgun (WGS) entry which is preliminary data.</text>
</comment>
<accession>A0ABR1L2C1</accession>
<reference evidence="2 3" key="1">
    <citation type="submission" date="2024-04" db="EMBL/GenBank/DDBJ databases">
        <title>Phyllosticta paracitricarpa is synonymous to the EU quarantine fungus P. citricarpa based on phylogenomic analyses.</title>
        <authorList>
            <consortium name="Lawrence Berkeley National Laboratory"/>
            <person name="Van Ingen-Buijs V.A."/>
            <person name="Van Westerhoven A.C."/>
            <person name="Haridas S."/>
            <person name="Skiadas P."/>
            <person name="Martin F."/>
            <person name="Groenewald J.Z."/>
            <person name="Crous P.W."/>
            <person name="Seidl M.F."/>
        </authorList>
    </citation>
    <scope>NUCLEOTIDE SEQUENCE [LARGE SCALE GENOMIC DNA]</scope>
    <source>
        <strain evidence="2 3">CBS 122670</strain>
    </source>
</reference>
<evidence type="ECO:0000313" key="2">
    <source>
        <dbReference type="EMBL" id="KAK7529373.1"/>
    </source>
</evidence>
<feature type="region of interest" description="Disordered" evidence="1">
    <location>
        <begin position="162"/>
        <end position="198"/>
    </location>
</feature>
<dbReference type="EMBL" id="JBBPDW010000074">
    <property type="protein sequence ID" value="KAK7529373.1"/>
    <property type="molecule type" value="Genomic_DNA"/>
</dbReference>
<feature type="compositionally biased region" description="Polar residues" evidence="1">
    <location>
        <begin position="312"/>
        <end position="364"/>
    </location>
</feature>
<feature type="compositionally biased region" description="Basic residues" evidence="1">
    <location>
        <begin position="225"/>
        <end position="235"/>
    </location>
</feature>
<proteinExistence type="predicted"/>
<feature type="region of interest" description="Disordered" evidence="1">
    <location>
        <begin position="212"/>
        <end position="383"/>
    </location>
</feature>
<evidence type="ECO:0000256" key="1">
    <source>
        <dbReference type="SAM" id="MobiDB-lite"/>
    </source>
</evidence>
<evidence type="ECO:0000313" key="3">
    <source>
        <dbReference type="Proteomes" id="UP001365128"/>
    </source>
</evidence>
<feature type="compositionally biased region" description="Polar residues" evidence="1">
    <location>
        <begin position="31"/>
        <end position="60"/>
    </location>
</feature>
<feature type="region of interest" description="Disordered" evidence="1">
    <location>
        <begin position="1"/>
        <end position="60"/>
    </location>
</feature>
<name>A0ABR1L2C1_9PEZI</name>
<gene>
    <name evidence="2" type="ORF">IWX46DRAFT_432738</name>
</gene>
<keyword evidence="3" id="KW-1185">Reference proteome</keyword>
<organism evidence="2 3">
    <name type="scientific">Phyllosticta citricarpa</name>
    <dbReference type="NCBI Taxonomy" id="55181"/>
    <lineage>
        <taxon>Eukaryota</taxon>
        <taxon>Fungi</taxon>
        <taxon>Dikarya</taxon>
        <taxon>Ascomycota</taxon>
        <taxon>Pezizomycotina</taxon>
        <taxon>Dothideomycetes</taxon>
        <taxon>Dothideomycetes incertae sedis</taxon>
        <taxon>Botryosphaeriales</taxon>
        <taxon>Phyllostictaceae</taxon>
        <taxon>Phyllosticta</taxon>
    </lineage>
</organism>
<feature type="compositionally biased region" description="Low complexity" evidence="1">
    <location>
        <begin position="212"/>
        <end position="224"/>
    </location>
</feature>
<protein>
    <submittedName>
        <fullName evidence="2">Uncharacterized protein</fullName>
    </submittedName>
</protein>
<dbReference type="Proteomes" id="UP001365128">
    <property type="component" value="Unassembled WGS sequence"/>
</dbReference>
<feature type="compositionally biased region" description="Acidic residues" evidence="1">
    <location>
        <begin position="177"/>
        <end position="186"/>
    </location>
</feature>
<sequence length="405" mass="44879">MSRNAKAHGGLISQPSRFPAGLSPSPLDSPRPQSQSSKVHWNKQQCPSHPSTKPSPRQVVNSTTTTVILFPKTKFKHIIFSFQMSSSSTPRRTPPRCCAQIRTREGVQCLGDRRPGTLTCSTHKQLNAFIERLLMRESSQTIEEVWGNRGQPWMAPFRFEGEELSDDPDADYVPSDSDTEEEDDEVYISGDELPKGPNYRYMRHARDFIRAIRATSRTASSSRGSGRRRTTRNPRVRLPTVPSEGTEDEIELGPLPPLPLSPEPSASASAAAFQPMSPPESLRDPSPPRDASSGNGRARTTKNARVRLPETPSKSTIKLNPSATLPISPVSSPTSLRPSLSAQPHRSTFDHFSTFDTRSMSTSPSLPPTHRRYTTPIKENAAGRFLRTLRQRESMSPSSGQLEDE</sequence>
<feature type="compositionally biased region" description="Low complexity" evidence="1">
    <location>
        <begin position="263"/>
        <end position="275"/>
    </location>
</feature>